<dbReference type="InterPro" id="IPR039552">
    <property type="entry name" value="IS66_C"/>
</dbReference>
<dbReference type="Proteomes" id="UP000318681">
    <property type="component" value="Unassembled WGS sequence"/>
</dbReference>
<dbReference type="RefSeq" id="WP_145156003.1">
    <property type="nucleotide sequence ID" value="NZ_VNIM01000191.1"/>
</dbReference>
<feature type="domain" description="Transposase IS66 central" evidence="2">
    <location>
        <begin position="175"/>
        <end position="458"/>
    </location>
</feature>
<evidence type="ECO:0000313" key="7">
    <source>
        <dbReference type="Proteomes" id="UP000318681"/>
    </source>
</evidence>
<dbReference type="Pfam" id="PF13007">
    <property type="entry name" value="LZ_Tnp_IS66"/>
    <property type="match status" value="1"/>
</dbReference>
<evidence type="ECO:0000256" key="1">
    <source>
        <dbReference type="SAM" id="Coils"/>
    </source>
</evidence>
<dbReference type="EMBL" id="VNIM01000191">
    <property type="protein sequence ID" value="TVV69682.1"/>
    <property type="molecule type" value="Genomic_DNA"/>
</dbReference>
<evidence type="ECO:0000259" key="2">
    <source>
        <dbReference type="Pfam" id="PF03050"/>
    </source>
</evidence>
<dbReference type="AlphaFoldDB" id="A0A558QRI8"/>
<feature type="domain" description="Transposase TnpC homeodomain" evidence="4">
    <location>
        <begin position="39"/>
        <end position="107"/>
    </location>
</feature>
<gene>
    <name evidence="6" type="ORF">FOY91_21100</name>
</gene>
<protein>
    <submittedName>
        <fullName evidence="6">IS66 family transposase</fullName>
    </submittedName>
</protein>
<feature type="domain" description="Transposase IS66 zinc-finger binding" evidence="3">
    <location>
        <begin position="116"/>
        <end position="159"/>
    </location>
</feature>
<dbReference type="PANTHER" id="PTHR33678">
    <property type="entry name" value="BLL1576 PROTEIN"/>
    <property type="match status" value="1"/>
</dbReference>
<dbReference type="InterPro" id="IPR024463">
    <property type="entry name" value="Transposase_TnpC_homeodom"/>
</dbReference>
<proteinExistence type="predicted"/>
<dbReference type="InterPro" id="IPR052344">
    <property type="entry name" value="Transposase-related"/>
</dbReference>
<accession>A0A558QRI8</accession>
<dbReference type="OrthoDB" id="9800877at2"/>
<dbReference type="Pfam" id="PF13005">
    <property type="entry name" value="zf-IS66"/>
    <property type="match status" value="1"/>
</dbReference>
<evidence type="ECO:0000313" key="6">
    <source>
        <dbReference type="EMBL" id="TVV69682.1"/>
    </source>
</evidence>
<comment type="caution">
    <text evidence="6">The sequence shown here is derived from an EMBL/GenBank/DDBJ whole genome shotgun (WGS) entry which is preliminary data.</text>
</comment>
<name>A0A558QRI8_9SPHN</name>
<keyword evidence="1" id="KW-0175">Coiled coil</keyword>
<dbReference type="InterPro" id="IPR004291">
    <property type="entry name" value="Transposase_IS66_central"/>
</dbReference>
<reference evidence="6 7" key="1">
    <citation type="submission" date="2019-07" db="EMBL/GenBank/DDBJ databases">
        <title>Sphingomonas solaris sp. nov., isolated from a solar panel from Boston, Massachusetts.</title>
        <authorList>
            <person name="Tanner K."/>
            <person name="Pascual J."/>
            <person name="Mancuso C."/>
            <person name="Pereto J."/>
            <person name="Khalil A."/>
            <person name="Vilanova C."/>
        </authorList>
    </citation>
    <scope>NUCLEOTIDE SEQUENCE [LARGE SCALE GENOMIC DNA]</scope>
    <source>
        <strain evidence="6 7">R4DWN</strain>
    </source>
</reference>
<dbReference type="NCBIfam" id="NF033517">
    <property type="entry name" value="transpos_IS66"/>
    <property type="match status" value="1"/>
</dbReference>
<dbReference type="PANTHER" id="PTHR33678:SF1">
    <property type="entry name" value="BLL1576 PROTEIN"/>
    <property type="match status" value="1"/>
</dbReference>
<dbReference type="InterPro" id="IPR024474">
    <property type="entry name" value="Znf_dom_IS66"/>
</dbReference>
<sequence>MSEAFAAPSDIDARIAALEASLARANAALAARDLLIDTLRGQIARLQRMQFGASSEKLDREIAQLELALEELETESAVADVEATAVDTPMRPVPVRNLPDHLPREEIVHEPASGACTCPDCGGTLRRLGADAHEMLDVMPVRWRVVRQVRPKYSCRRCEKIVQAPAPVSAVARGKATFATLAHVVVAKFDHHLPLYRQAEMMAAQGLDIDRSTLARWTGQAAALLDPVVSRIRDAVLEADKIHADDTPVPVLDPGRGKTATGRLWVYATDDRASGSPTPPATWYRFTTDRTGAHPQAHLAGFRGFLQADAYAGYDGLYRSGVTEVACWAHFRRKVFDLHERSPTPLTTDILKRIGALYAIEAEVRGQPPDVRHRARHDRTKPMVAALRDALDAALHRLSSKSDMAKAIAYGTRRWPALCRFLDDGRLEIDNNIAERALRGVAVGRRNWLFAGSKAGGERAAAIYTVIQTCKGNGVDPEAYITDVIAKIAHDWPASRWDELMPWNWPTATDQNITQAA</sequence>
<dbReference type="Pfam" id="PF03050">
    <property type="entry name" value="DDE_Tnp_IS66"/>
    <property type="match status" value="1"/>
</dbReference>
<evidence type="ECO:0000259" key="4">
    <source>
        <dbReference type="Pfam" id="PF13007"/>
    </source>
</evidence>
<feature type="domain" description="Transposase IS66 C-terminal" evidence="5">
    <location>
        <begin position="465"/>
        <end position="503"/>
    </location>
</feature>
<evidence type="ECO:0000259" key="3">
    <source>
        <dbReference type="Pfam" id="PF13005"/>
    </source>
</evidence>
<organism evidence="6 7">
    <name type="scientific">Alterirhizorhabdus solaris</name>
    <dbReference type="NCBI Taxonomy" id="2529389"/>
    <lineage>
        <taxon>Bacteria</taxon>
        <taxon>Pseudomonadati</taxon>
        <taxon>Pseudomonadota</taxon>
        <taxon>Alphaproteobacteria</taxon>
        <taxon>Sphingomonadales</taxon>
        <taxon>Rhizorhabdaceae</taxon>
        <taxon>Alterirhizorhabdus</taxon>
    </lineage>
</organism>
<dbReference type="Pfam" id="PF13817">
    <property type="entry name" value="DDE_Tnp_IS66_C"/>
    <property type="match status" value="1"/>
</dbReference>
<evidence type="ECO:0000259" key="5">
    <source>
        <dbReference type="Pfam" id="PF13817"/>
    </source>
</evidence>
<feature type="coiled-coil region" evidence="1">
    <location>
        <begin position="55"/>
        <end position="82"/>
    </location>
</feature>
<keyword evidence="7" id="KW-1185">Reference proteome</keyword>